<proteinExistence type="predicted"/>
<gene>
    <name evidence="1" type="ORF">Klosneuvirus_1_57</name>
</gene>
<organism evidence="1">
    <name type="scientific">Klosneuvirus KNV1</name>
    <dbReference type="NCBI Taxonomy" id="1977640"/>
    <lineage>
        <taxon>Viruses</taxon>
        <taxon>Varidnaviria</taxon>
        <taxon>Bamfordvirae</taxon>
        <taxon>Nucleocytoviricota</taxon>
        <taxon>Megaviricetes</taxon>
        <taxon>Imitervirales</taxon>
        <taxon>Mimiviridae</taxon>
        <taxon>Klosneuvirinae</taxon>
        <taxon>Klosneuvirus</taxon>
    </lineage>
</organism>
<accession>A0A1V0SHJ9</accession>
<protein>
    <submittedName>
        <fullName evidence="1">Uncharacterized protein</fullName>
    </submittedName>
</protein>
<dbReference type="EMBL" id="KY684108">
    <property type="protein sequence ID" value="ARF11200.1"/>
    <property type="molecule type" value="Genomic_DNA"/>
</dbReference>
<evidence type="ECO:0000313" key="1">
    <source>
        <dbReference type="EMBL" id="ARF11200.1"/>
    </source>
</evidence>
<sequence>MVKILYEGKEYGIMDIKYKDHTLPVLLDWNDYQYVKKLDFKWHCNNNGFICHSYNSENYNLHDLIMQFKNKESGIKNQKKTILHNNKIGLDNRRVNLMYDTVYKDINKNMNKKKRTVVLPDDTGIDPDTIPTYIWYMKPDSSHGERFHVKIGDVSWKSSSSEELSLKYKLEEAKLFMRTLFQHRKDLLEDYSMNNDYTLEGKELSHTFYDIIHTAGYKNIKRNVPENNTLQLLQPNYHGINEEERELLKERQKEFKEFV</sequence>
<reference evidence="1" key="1">
    <citation type="journal article" date="2017" name="Science">
        <title>Giant viruses with an expanded complement of translation system components.</title>
        <authorList>
            <person name="Schulz F."/>
            <person name="Yutin N."/>
            <person name="Ivanova N.N."/>
            <person name="Ortega D.R."/>
            <person name="Lee T.K."/>
            <person name="Vierheilig J."/>
            <person name="Daims H."/>
            <person name="Horn M."/>
            <person name="Wagner M."/>
            <person name="Jensen G.J."/>
            <person name="Kyrpides N.C."/>
            <person name="Koonin E.V."/>
            <person name="Woyke T."/>
        </authorList>
    </citation>
    <scope>NUCLEOTIDE SEQUENCE</scope>
    <source>
        <strain evidence="1">KNV1</strain>
    </source>
</reference>
<name>A0A1V0SHJ9_9VIRU</name>